<dbReference type="CDD" id="cd02042">
    <property type="entry name" value="ParAB_family"/>
    <property type="match status" value="1"/>
</dbReference>
<reference evidence="2 3" key="1">
    <citation type="submission" date="2023-11" db="EMBL/GenBank/DDBJ databases">
        <title>Arctic aerobic anoxygenic photoheterotroph Sediminicoccus rosea KRV36 adapts its photosynthesis to long days of polar summer.</title>
        <authorList>
            <person name="Tomasch J."/>
            <person name="Kopejtka K."/>
            <person name="Bily T."/>
            <person name="Gardiner A.T."/>
            <person name="Gardian Z."/>
            <person name="Shivaramu S."/>
            <person name="Koblizek M."/>
            <person name="Engelhardt F."/>
            <person name="Kaftan D."/>
        </authorList>
    </citation>
    <scope>NUCLEOTIDE SEQUENCE [LARGE SCALE GENOMIC DNA]</scope>
    <source>
        <strain evidence="2 3">R-30</strain>
        <plasmid evidence="2 3">p17</plasmid>
    </source>
</reference>
<dbReference type="SUPFAM" id="SSF52540">
    <property type="entry name" value="P-loop containing nucleoside triphosphate hydrolases"/>
    <property type="match status" value="1"/>
</dbReference>
<protein>
    <submittedName>
        <fullName evidence="2">ParA family protein</fullName>
    </submittedName>
</protein>
<dbReference type="Proteomes" id="UP001305521">
    <property type="component" value="Plasmid p17"/>
</dbReference>
<dbReference type="InterPro" id="IPR027417">
    <property type="entry name" value="P-loop_NTPase"/>
</dbReference>
<dbReference type="PANTHER" id="PTHR13696:SF96">
    <property type="entry name" value="COBQ_COBB_MIND_PARA NUCLEOTIDE BINDING DOMAIN-CONTAINING PROTEIN"/>
    <property type="match status" value="1"/>
</dbReference>
<dbReference type="Pfam" id="PF01656">
    <property type="entry name" value="CbiA"/>
    <property type="match status" value="1"/>
</dbReference>
<accession>A0ABZ0PPU2</accession>
<feature type="domain" description="CobQ/CobB/MinD/ParA nucleotide binding" evidence="1">
    <location>
        <begin position="5"/>
        <end position="178"/>
    </location>
</feature>
<dbReference type="Gene3D" id="3.40.50.300">
    <property type="entry name" value="P-loop containing nucleotide triphosphate hydrolases"/>
    <property type="match status" value="1"/>
</dbReference>
<keyword evidence="2" id="KW-0614">Plasmid</keyword>
<proteinExistence type="predicted"/>
<dbReference type="EMBL" id="CP137853">
    <property type="protein sequence ID" value="WPB87765.1"/>
    <property type="molecule type" value="Genomic_DNA"/>
</dbReference>
<gene>
    <name evidence="2" type="ORF">R9Z33_24725</name>
</gene>
<evidence type="ECO:0000313" key="3">
    <source>
        <dbReference type="Proteomes" id="UP001305521"/>
    </source>
</evidence>
<dbReference type="RefSeq" id="WP_318651717.1">
    <property type="nucleotide sequence ID" value="NZ_CP137853.1"/>
</dbReference>
<evidence type="ECO:0000259" key="1">
    <source>
        <dbReference type="Pfam" id="PF01656"/>
    </source>
</evidence>
<organism evidence="2 3">
    <name type="scientific">Sediminicoccus rosea</name>
    <dbReference type="NCBI Taxonomy" id="1225128"/>
    <lineage>
        <taxon>Bacteria</taxon>
        <taxon>Pseudomonadati</taxon>
        <taxon>Pseudomonadota</taxon>
        <taxon>Alphaproteobacteria</taxon>
        <taxon>Acetobacterales</taxon>
        <taxon>Roseomonadaceae</taxon>
        <taxon>Sediminicoccus</taxon>
    </lineage>
</organism>
<dbReference type="InterPro" id="IPR050678">
    <property type="entry name" value="DNA_Partitioning_ATPase"/>
</dbReference>
<geneLocation type="plasmid" evidence="2 3">
    <name>p17</name>
</geneLocation>
<keyword evidence="3" id="KW-1185">Reference proteome</keyword>
<evidence type="ECO:0000313" key="2">
    <source>
        <dbReference type="EMBL" id="WPB87765.1"/>
    </source>
</evidence>
<sequence length="225" mass="24724">MKVLSVISQKGGVGKTTLATALAVEAANAGKKVVIFDLDPQASATFWKETRTDNLVALASFHSTLLASRLAAMREAGCDLVIIDTPPFSKDIAFEAAQYADFVLLPTRPAVLDVMAITRTLDLVKHYKHPFAVLLTFCPPQGREIEDSIKVIEKLDAEICPVRIGNRIAYSRAQQSGQAAQELDPDGKAAEEIKHLFAYVCMHLYADERKRSEKHDRKRAASGTR</sequence>
<dbReference type="PANTHER" id="PTHR13696">
    <property type="entry name" value="P-LOOP CONTAINING NUCLEOSIDE TRIPHOSPHATE HYDROLASE"/>
    <property type="match status" value="1"/>
</dbReference>
<name>A0ABZ0PPU2_9PROT</name>
<dbReference type="PIRSF" id="PIRSF009320">
    <property type="entry name" value="Nuc_binding_HP_1000"/>
    <property type="match status" value="1"/>
</dbReference>
<dbReference type="InterPro" id="IPR002586">
    <property type="entry name" value="CobQ/CobB/MinD/ParA_Nub-bd_dom"/>
</dbReference>